<feature type="non-terminal residue" evidence="3">
    <location>
        <position position="1"/>
    </location>
</feature>
<sequence length="85" mass="9142">PYDPTVASYRTESAVTLSCVPSIAHCTGRSVWRMTSKMPLLLPPPLLLLVSSVTVLLARQVPFSPDGPHRSGHWGGALRCKSKAS</sequence>
<evidence type="ECO:0000313" key="3">
    <source>
        <dbReference type="EMBL" id="TQN71074.1"/>
    </source>
</evidence>
<comment type="caution">
    <text evidence="3">The sequence shown here is derived from an EMBL/GenBank/DDBJ whole genome shotgun (WGS) entry which is preliminary data.</text>
</comment>
<evidence type="ECO:0000256" key="2">
    <source>
        <dbReference type="SAM" id="Phobius"/>
    </source>
</evidence>
<protein>
    <submittedName>
        <fullName evidence="3">Uncharacterized protein</fullName>
    </submittedName>
</protein>
<keyword evidence="2" id="KW-1133">Transmembrane helix</keyword>
<organism evidence="3 4">
    <name type="scientific">Colletotrichum shisoi</name>
    <dbReference type="NCBI Taxonomy" id="2078593"/>
    <lineage>
        <taxon>Eukaryota</taxon>
        <taxon>Fungi</taxon>
        <taxon>Dikarya</taxon>
        <taxon>Ascomycota</taxon>
        <taxon>Pezizomycotina</taxon>
        <taxon>Sordariomycetes</taxon>
        <taxon>Hypocreomycetidae</taxon>
        <taxon>Glomerellales</taxon>
        <taxon>Glomerellaceae</taxon>
        <taxon>Colletotrichum</taxon>
        <taxon>Colletotrichum destructivum species complex</taxon>
    </lineage>
</organism>
<dbReference type="EMBL" id="PUHP01000307">
    <property type="protein sequence ID" value="TQN71074.1"/>
    <property type="molecule type" value="Genomic_DNA"/>
</dbReference>
<reference evidence="3 4" key="1">
    <citation type="journal article" date="2019" name="Sci. Rep.">
        <title>Colletotrichum shisoi sp. nov., an anthracnose pathogen of Perilla frutescens in Japan: molecular phylogenetic, morphological and genomic evidence.</title>
        <authorList>
            <person name="Gan P."/>
            <person name="Tsushima A."/>
            <person name="Hiroyama R."/>
            <person name="Narusaka M."/>
            <person name="Takano Y."/>
            <person name="Narusaka Y."/>
            <person name="Kawaradani M."/>
            <person name="Damm U."/>
            <person name="Shirasu K."/>
        </authorList>
    </citation>
    <scope>NUCLEOTIDE SEQUENCE [LARGE SCALE GENOMIC DNA]</scope>
    <source>
        <strain evidence="3 4">PG-2018a</strain>
    </source>
</reference>
<evidence type="ECO:0000313" key="4">
    <source>
        <dbReference type="Proteomes" id="UP000326340"/>
    </source>
</evidence>
<proteinExistence type="predicted"/>
<gene>
    <name evidence="3" type="ORF">CSHISOI_04377</name>
</gene>
<feature type="region of interest" description="Disordered" evidence="1">
    <location>
        <begin position="64"/>
        <end position="85"/>
    </location>
</feature>
<accession>A0A5Q4BXN7</accession>
<evidence type="ECO:0000256" key="1">
    <source>
        <dbReference type="SAM" id="MobiDB-lite"/>
    </source>
</evidence>
<keyword evidence="4" id="KW-1185">Reference proteome</keyword>
<dbReference type="Proteomes" id="UP000326340">
    <property type="component" value="Unassembled WGS sequence"/>
</dbReference>
<dbReference type="AlphaFoldDB" id="A0A5Q4BXN7"/>
<feature type="transmembrane region" description="Helical" evidence="2">
    <location>
        <begin position="40"/>
        <end position="58"/>
    </location>
</feature>
<keyword evidence="2" id="KW-0812">Transmembrane</keyword>
<keyword evidence="2" id="KW-0472">Membrane</keyword>
<name>A0A5Q4BXN7_9PEZI</name>